<keyword evidence="1" id="KW-0812">Transmembrane</keyword>
<evidence type="ECO:0000313" key="2">
    <source>
        <dbReference type="EMBL" id="TEB07579.1"/>
    </source>
</evidence>
<dbReference type="AlphaFoldDB" id="A0A4Y7RFL4"/>
<accession>A0A4Y7RFL4</accession>
<keyword evidence="1" id="KW-0472">Membrane</keyword>
<keyword evidence="1" id="KW-1133">Transmembrane helix</keyword>
<protein>
    <recommendedName>
        <fullName evidence="4">GPR1/FUN34/yaaH family protein</fullName>
    </recommendedName>
</protein>
<feature type="transmembrane region" description="Helical" evidence="1">
    <location>
        <begin position="19"/>
        <end position="37"/>
    </location>
</feature>
<dbReference type="Proteomes" id="UP000298324">
    <property type="component" value="Unassembled WGS sequence"/>
</dbReference>
<evidence type="ECO:0000256" key="1">
    <source>
        <dbReference type="SAM" id="Phobius"/>
    </source>
</evidence>
<feature type="transmembrane region" description="Helical" evidence="1">
    <location>
        <begin position="43"/>
        <end position="62"/>
    </location>
</feature>
<feature type="transmembrane region" description="Helical" evidence="1">
    <location>
        <begin position="134"/>
        <end position="155"/>
    </location>
</feature>
<comment type="caution">
    <text evidence="2">The sequence shown here is derived from an EMBL/GenBank/DDBJ whole genome shotgun (WGS) entry which is preliminary data.</text>
</comment>
<feature type="transmembrane region" description="Helical" evidence="1">
    <location>
        <begin position="74"/>
        <end position="95"/>
    </location>
</feature>
<gene>
    <name evidence="2" type="ORF">Psch_01134</name>
</gene>
<evidence type="ECO:0000313" key="3">
    <source>
        <dbReference type="Proteomes" id="UP000298324"/>
    </source>
</evidence>
<sequence length="197" mass="20762">MAEDVNVNVKIADAGPAGWLAYSIATWMAWAFLVGYVKPSALLFMAALSLACAIPYLIAGITQLKLGNVAGGVTWTYFGSFFAFASALNYAITYFAPIYKWDLDARILGYEWAILGIVLILTTPIFAKYSPSAATISVIGADVGIACLALVYWGVGSLAALSGWGFFVAGFFGIVMAAGGILEGAGMKFPMGKPLLK</sequence>
<feature type="transmembrane region" description="Helical" evidence="1">
    <location>
        <begin position="161"/>
        <end position="182"/>
    </location>
</feature>
<evidence type="ECO:0008006" key="4">
    <source>
        <dbReference type="Google" id="ProtNLM"/>
    </source>
</evidence>
<proteinExistence type="predicted"/>
<name>A0A4Y7RFL4_9FIRM</name>
<dbReference type="RefSeq" id="WP_190239434.1">
    <property type="nucleotide sequence ID" value="NZ_QFGA01000001.1"/>
</dbReference>
<keyword evidence="3" id="KW-1185">Reference proteome</keyword>
<organism evidence="2 3">
    <name type="scientific">Pelotomaculum schinkii</name>
    <dbReference type="NCBI Taxonomy" id="78350"/>
    <lineage>
        <taxon>Bacteria</taxon>
        <taxon>Bacillati</taxon>
        <taxon>Bacillota</taxon>
        <taxon>Clostridia</taxon>
        <taxon>Eubacteriales</taxon>
        <taxon>Desulfotomaculaceae</taxon>
        <taxon>Pelotomaculum</taxon>
    </lineage>
</organism>
<feature type="transmembrane region" description="Helical" evidence="1">
    <location>
        <begin position="107"/>
        <end position="127"/>
    </location>
</feature>
<reference evidence="2 3" key="1">
    <citation type="journal article" date="2018" name="Environ. Microbiol.">
        <title>Novel energy conservation strategies and behaviour of Pelotomaculum schinkii driving syntrophic propionate catabolism.</title>
        <authorList>
            <person name="Hidalgo-Ahumada C.A.P."/>
            <person name="Nobu M.K."/>
            <person name="Narihiro T."/>
            <person name="Tamaki H."/>
            <person name="Liu W.T."/>
            <person name="Kamagata Y."/>
            <person name="Stams A.J.M."/>
            <person name="Imachi H."/>
            <person name="Sousa D.Z."/>
        </authorList>
    </citation>
    <scope>NUCLEOTIDE SEQUENCE [LARGE SCALE GENOMIC DNA]</scope>
    <source>
        <strain evidence="2 3">HH</strain>
    </source>
</reference>
<dbReference type="EMBL" id="QFGA01000001">
    <property type="protein sequence ID" value="TEB07579.1"/>
    <property type="molecule type" value="Genomic_DNA"/>
</dbReference>